<dbReference type="SUPFAM" id="SSF56112">
    <property type="entry name" value="Protein kinase-like (PK-like)"/>
    <property type="match status" value="1"/>
</dbReference>
<feature type="transmembrane region" description="Helical" evidence="2">
    <location>
        <begin position="9"/>
        <end position="32"/>
    </location>
</feature>
<dbReference type="GO" id="GO:0004674">
    <property type="term" value="F:protein serine/threonine kinase activity"/>
    <property type="evidence" value="ECO:0007669"/>
    <property type="project" value="TreeGrafter"/>
</dbReference>
<keyword evidence="4" id="KW-0418">Kinase</keyword>
<feature type="region of interest" description="Disordered" evidence="1">
    <location>
        <begin position="177"/>
        <end position="199"/>
    </location>
</feature>
<keyword evidence="2" id="KW-0472">Membrane</keyword>
<dbReference type="GO" id="GO:0005524">
    <property type="term" value="F:ATP binding"/>
    <property type="evidence" value="ECO:0007669"/>
    <property type="project" value="InterPro"/>
</dbReference>
<feature type="transmembrane region" description="Helical" evidence="2">
    <location>
        <begin position="44"/>
        <end position="64"/>
    </location>
</feature>
<keyword evidence="2" id="KW-0812">Transmembrane</keyword>
<dbReference type="PROSITE" id="PS50011">
    <property type="entry name" value="PROTEIN_KINASE_DOM"/>
    <property type="match status" value="1"/>
</dbReference>
<evidence type="ECO:0000256" key="2">
    <source>
        <dbReference type="SAM" id="Phobius"/>
    </source>
</evidence>
<dbReference type="EMBL" id="JASMQC010000028">
    <property type="protein sequence ID" value="KAK1933583.1"/>
    <property type="molecule type" value="Genomic_DNA"/>
</dbReference>
<evidence type="ECO:0000256" key="1">
    <source>
        <dbReference type="SAM" id="MobiDB-lite"/>
    </source>
</evidence>
<proteinExistence type="predicted"/>
<keyword evidence="4" id="KW-0808">Transferase</keyword>
<dbReference type="SMART" id="SM00220">
    <property type="entry name" value="S_TKc"/>
    <property type="match status" value="1"/>
</dbReference>
<dbReference type="InterPro" id="IPR051681">
    <property type="entry name" value="Ser/Thr_Kinases-Pseudokinases"/>
</dbReference>
<evidence type="ECO:0000259" key="3">
    <source>
        <dbReference type="PROSITE" id="PS50011"/>
    </source>
</evidence>
<keyword evidence="5" id="KW-1185">Reference proteome</keyword>
<name>A0AAD9G864_9STRA</name>
<reference evidence="4" key="1">
    <citation type="submission" date="2023-08" db="EMBL/GenBank/DDBJ databases">
        <title>Reference Genome Resource for the Citrus Pathogen Phytophthora citrophthora.</title>
        <authorList>
            <person name="Moller H."/>
            <person name="Coetzee B."/>
            <person name="Rose L.J."/>
            <person name="Van Niekerk J.M."/>
        </authorList>
    </citation>
    <scope>NUCLEOTIDE SEQUENCE</scope>
    <source>
        <strain evidence="4">STE-U-9442</strain>
    </source>
</reference>
<dbReference type="PROSITE" id="PS00108">
    <property type="entry name" value="PROTEIN_KINASE_ST"/>
    <property type="match status" value="1"/>
</dbReference>
<dbReference type="InterPro" id="IPR011009">
    <property type="entry name" value="Kinase-like_dom_sf"/>
</dbReference>
<organism evidence="4 5">
    <name type="scientific">Phytophthora citrophthora</name>
    <dbReference type="NCBI Taxonomy" id="4793"/>
    <lineage>
        <taxon>Eukaryota</taxon>
        <taxon>Sar</taxon>
        <taxon>Stramenopiles</taxon>
        <taxon>Oomycota</taxon>
        <taxon>Peronosporomycetes</taxon>
        <taxon>Peronosporales</taxon>
        <taxon>Peronosporaceae</taxon>
        <taxon>Phytophthora</taxon>
    </lineage>
</organism>
<evidence type="ECO:0000313" key="5">
    <source>
        <dbReference type="Proteomes" id="UP001259832"/>
    </source>
</evidence>
<accession>A0AAD9G864</accession>
<feature type="transmembrane region" description="Helical" evidence="2">
    <location>
        <begin position="117"/>
        <end position="140"/>
    </location>
</feature>
<feature type="domain" description="Protein kinase" evidence="3">
    <location>
        <begin position="221"/>
        <end position="495"/>
    </location>
</feature>
<dbReference type="AlphaFoldDB" id="A0AAD9G864"/>
<dbReference type="InterPro" id="IPR008271">
    <property type="entry name" value="Ser/Thr_kinase_AS"/>
</dbReference>
<dbReference type="Proteomes" id="UP001259832">
    <property type="component" value="Unassembled WGS sequence"/>
</dbReference>
<dbReference type="PANTHER" id="PTHR44329:SF214">
    <property type="entry name" value="PROTEIN KINASE DOMAIN-CONTAINING PROTEIN"/>
    <property type="match status" value="1"/>
</dbReference>
<evidence type="ECO:0000313" key="4">
    <source>
        <dbReference type="EMBL" id="KAK1933583.1"/>
    </source>
</evidence>
<feature type="compositionally biased region" description="Low complexity" evidence="1">
    <location>
        <begin position="178"/>
        <end position="193"/>
    </location>
</feature>
<comment type="caution">
    <text evidence="4">The sequence shown here is derived from an EMBL/GenBank/DDBJ whole genome shotgun (WGS) entry which is preliminary data.</text>
</comment>
<keyword evidence="2" id="KW-1133">Transmembrane helix</keyword>
<feature type="transmembrane region" description="Helical" evidence="2">
    <location>
        <begin position="71"/>
        <end position="89"/>
    </location>
</feature>
<sequence>MPTIVVSKLAIALGVAQLVSLVIGWASLAVLLVLRQVLISDASWIITSVCLLCGIANRITYLFVNIKAVSIGTSYVLVLCCIATGFLAIHEQVHEQRSELQHLENMDDIYVDVDTPVVVASFLAFQFAILELVISLIFGWNRSKQAKSDKYSDFAWLEGSRDDAVYYGHNSPVEGPKTLLSPRTRTTRSTTPRGTNDYPRNPVNLWDDDAITTARIPKDKIDIGPLLSRGGFGEVYKGTYNGLTVAVKKMLPAHRKNVAHVNNFLAEVKLLASLDHSCIVQFVGVAWDALSDVCAVTEFMDAGDLRGLLTAYHDENHPVGFDNDKVTIALHVAHALTYLHSLEPVVIHRDLKSRNILLTSDLSAKLTDFGVSRERADCTMTAGVGTSLWMAPEVLMGERYDDKADVFSFGVVLSELDLQVLPYAHATESSGSGRRMRDLAVLQRMAMGKLRVQFSPNATASMVELGLACVSLNPSDRPSAAEVLYKLQVIQRELLLL</sequence>
<dbReference type="PANTHER" id="PTHR44329">
    <property type="entry name" value="SERINE/THREONINE-PROTEIN KINASE TNNI3K-RELATED"/>
    <property type="match status" value="1"/>
</dbReference>
<dbReference type="Gene3D" id="1.10.510.10">
    <property type="entry name" value="Transferase(Phosphotransferase) domain 1"/>
    <property type="match status" value="1"/>
</dbReference>
<dbReference type="InterPro" id="IPR000719">
    <property type="entry name" value="Prot_kinase_dom"/>
</dbReference>
<gene>
    <name evidence="4" type="ORF">P3T76_011797</name>
</gene>
<dbReference type="Pfam" id="PF00069">
    <property type="entry name" value="Pkinase"/>
    <property type="match status" value="1"/>
</dbReference>
<protein>
    <submittedName>
        <fullName evidence="4">Serine/threonine-protein kinase drkA</fullName>
    </submittedName>
</protein>
<dbReference type="Gene3D" id="3.30.200.20">
    <property type="entry name" value="Phosphorylase Kinase, domain 1"/>
    <property type="match status" value="1"/>
</dbReference>